<proteinExistence type="predicted"/>
<gene>
    <name evidence="1" type="ORF">NTHI1209_00947</name>
</gene>
<evidence type="ECO:0000313" key="2">
    <source>
        <dbReference type="Proteomes" id="UP000050700"/>
    </source>
</evidence>
<protein>
    <submittedName>
        <fullName evidence="1">Uncharacterized protein</fullName>
    </submittedName>
</protein>
<comment type="caution">
    <text evidence="1">The sequence shown here is derived from an EMBL/GenBank/DDBJ whole genome shotgun (WGS) entry which is preliminary data.</text>
</comment>
<dbReference type="PATRIC" id="fig|727.582.peg.867"/>
<sequence length="37" mass="4205">MINVGCVNLQNSRTFAKINQNLTALCVYEYCSHSLQK</sequence>
<accession>A0A158SWU7</accession>
<evidence type="ECO:0000313" key="1">
    <source>
        <dbReference type="EMBL" id="KIS35341.1"/>
    </source>
</evidence>
<name>A0A158SWU7_HAEIF</name>
<reference evidence="1 2" key="1">
    <citation type="submission" date="2014-05" db="EMBL/GenBank/DDBJ databases">
        <title>Methylome analysis of the phasevarions of Haemophilus influenzae.</title>
        <authorList>
            <person name="Atack J.M."/>
            <person name="Fox K.L."/>
            <person name="Power P.M."/>
            <person name="Clark T."/>
            <person name="Jurcisek J."/>
            <person name="Korlach J."/>
            <person name="Bakaletz L.O."/>
            <person name="Jennings M.P."/>
        </authorList>
    </citation>
    <scope>NUCLEOTIDE SEQUENCE [LARGE SCALE GENOMIC DNA]</scope>
    <source>
        <strain evidence="1 2">1209</strain>
    </source>
</reference>
<dbReference type="Proteomes" id="UP000050700">
    <property type="component" value="Unassembled WGS sequence"/>
</dbReference>
<organism evidence="1 2">
    <name type="scientific">Haemophilus influenzae</name>
    <dbReference type="NCBI Taxonomy" id="727"/>
    <lineage>
        <taxon>Bacteria</taxon>
        <taxon>Pseudomonadati</taxon>
        <taxon>Pseudomonadota</taxon>
        <taxon>Gammaproteobacteria</taxon>
        <taxon>Pasteurellales</taxon>
        <taxon>Pasteurellaceae</taxon>
        <taxon>Haemophilus</taxon>
    </lineage>
</organism>
<dbReference type="AlphaFoldDB" id="A0A158SWU7"/>
<dbReference type="EMBL" id="JMQP01000002">
    <property type="protein sequence ID" value="KIS35341.1"/>
    <property type="molecule type" value="Genomic_DNA"/>
</dbReference>